<comment type="caution">
    <text evidence="2">The sequence shown here is derived from an EMBL/GenBank/DDBJ whole genome shotgun (WGS) entry which is preliminary data.</text>
</comment>
<sequence length="169" mass="18290">MRSQQRDAERVAALRAAPLTYPSEGAPPPGFRTFTHSAVLPEGADFASATRDLLSWQVHRRAGLHVVASEEPLRLDTVVVLRIGFVRAPCRVVRVIAEPRQSGFAYGTLPGHPECGEEEFVLQQQDDGSITFTISAFSRPASTLAKLAGPLARLVQDAVTGRYLRALAG</sequence>
<dbReference type="InterPro" id="IPR018960">
    <property type="entry name" value="DUF1990"/>
</dbReference>
<evidence type="ECO:0000313" key="3">
    <source>
        <dbReference type="Proteomes" id="UP001501747"/>
    </source>
</evidence>
<accession>A0ABP7QST7</accession>
<protein>
    <recommendedName>
        <fullName evidence="1">DUF1990 domain-containing protein</fullName>
    </recommendedName>
</protein>
<dbReference type="PANTHER" id="PTHR34202:SF1">
    <property type="entry name" value="UPF0548 PROTEIN"/>
    <property type="match status" value="1"/>
</dbReference>
<gene>
    <name evidence="2" type="ORF">GCM10022247_02050</name>
</gene>
<reference evidence="3" key="1">
    <citation type="journal article" date="2019" name="Int. J. Syst. Evol. Microbiol.">
        <title>The Global Catalogue of Microorganisms (GCM) 10K type strain sequencing project: providing services to taxonomists for standard genome sequencing and annotation.</title>
        <authorList>
            <consortium name="The Broad Institute Genomics Platform"/>
            <consortium name="The Broad Institute Genome Sequencing Center for Infectious Disease"/>
            <person name="Wu L."/>
            <person name="Ma J."/>
        </authorList>
    </citation>
    <scope>NUCLEOTIDE SEQUENCE [LARGE SCALE GENOMIC DNA]</scope>
    <source>
        <strain evidence="3">JCM 17342</strain>
    </source>
</reference>
<evidence type="ECO:0000313" key="2">
    <source>
        <dbReference type="EMBL" id="GAA3987322.1"/>
    </source>
</evidence>
<dbReference type="EMBL" id="BAABAL010000003">
    <property type="protein sequence ID" value="GAA3987322.1"/>
    <property type="molecule type" value="Genomic_DNA"/>
</dbReference>
<organism evidence="2 3">
    <name type="scientific">Allokutzneria multivorans</name>
    <dbReference type="NCBI Taxonomy" id="1142134"/>
    <lineage>
        <taxon>Bacteria</taxon>
        <taxon>Bacillati</taxon>
        <taxon>Actinomycetota</taxon>
        <taxon>Actinomycetes</taxon>
        <taxon>Pseudonocardiales</taxon>
        <taxon>Pseudonocardiaceae</taxon>
        <taxon>Allokutzneria</taxon>
    </lineage>
</organism>
<dbReference type="PIRSF" id="PIRSF010260">
    <property type="entry name" value="UCP010260"/>
    <property type="match status" value="1"/>
</dbReference>
<dbReference type="RefSeq" id="WP_344870501.1">
    <property type="nucleotide sequence ID" value="NZ_BAABAL010000003.1"/>
</dbReference>
<proteinExistence type="predicted"/>
<feature type="domain" description="DUF1990" evidence="1">
    <location>
        <begin position="24"/>
        <end position="166"/>
    </location>
</feature>
<name>A0ABP7QST7_9PSEU</name>
<dbReference type="PANTHER" id="PTHR34202">
    <property type="entry name" value="UPF0548 PROTEIN"/>
    <property type="match status" value="1"/>
</dbReference>
<dbReference type="Pfam" id="PF09348">
    <property type="entry name" value="DUF1990"/>
    <property type="match status" value="1"/>
</dbReference>
<dbReference type="InterPro" id="IPR014457">
    <property type="entry name" value="UCP010260"/>
</dbReference>
<evidence type="ECO:0000259" key="1">
    <source>
        <dbReference type="Pfam" id="PF09348"/>
    </source>
</evidence>
<dbReference type="Proteomes" id="UP001501747">
    <property type="component" value="Unassembled WGS sequence"/>
</dbReference>
<keyword evidence="3" id="KW-1185">Reference proteome</keyword>